<reference evidence="1" key="1">
    <citation type="submission" date="2020-11" db="EMBL/GenBank/DDBJ databases">
        <authorList>
            <person name="Tran Van P."/>
        </authorList>
    </citation>
    <scope>NUCLEOTIDE SEQUENCE</scope>
</reference>
<dbReference type="EMBL" id="OB795186">
    <property type="protein sequence ID" value="CAD7431825.1"/>
    <property type="molecule type" value="Genomic_DNA"/>
</dbReference>
<dbReference type="AlphaFoldDB" id="A0A7R9EFU7"/>
<accession>A0A7R9EFU7</accession>
<organism evidence="1">
    <name type="scientific">Timema monikensis</name>
    <dbReference type="NCBI Taxonomy" id="170555"/>
    <lineage>
        <taxon>Eukaryota</taxon>
        <taxon>Metazoa</taxon>
        <taxon>Ecdysozoa</taxon>
        <taxon>Arthropoda</taxon>
        <taxon>Hexapoda</taxon>
        <taxon>Insecta</taxon>
        <taxon>Pterygota</taxon>
        <taxon>Neoptera</taxon>
        <taxon>Polyneoptera</taxon>
        <taxon>Phasmatodea</taxon>
        <taxon>Timematodea</taxon>
        <taxon>Timematoidea</taxon>
        <taxon>Timematidae</taxon>
        <taxon>Timema</taxon>
    </lineage>
</organism>
<protein>
    <submittedName>
        <fullName evidence="1">Uncharacterized protein</fullName>
    </submittedName>
</protein>
<sequence>MLQMRQSGNCAGPSCSEVASQEFLDALMMKVEPKSEPRSEDTDSSPETLRHVQTVLMSEPDDFEPMGGGRLQLQTEDQHMHSSVTQALIKLCFPLHNSFVSVLSTKVGTDHLSLSLSTSSCVSSLSTEVETGHLSLSTSRISSLSTEVGTDHLFLPPPASLACPRKWGLITSLSTSSCVSSLSTEWGLITSLSLPPASLACPQKWGLITSLSTSSCVSSLSTGVETDHLSLPPSCVSSYSTEVETDHLSLYLLLQNDSVLDIPDLCPCEPFLTLEPPLSESDYSFSLDTNEGLLDLFDFPL</sequence>
<name>A0A7R9EFU7_9NEOP</name>
<gene>
    <name evidence="1" type="ORF">TMSB3V08_LOCUS8545</name>
</gene>
<evidence type="ECO:0000313" key="1">
    <source>
        <dbReference type="EMBL" id="CAD7431825.1"/>
    </source>
</evidence>
<proteinExistence type="predicted"/>